<keyword evidence="4 6" id="KW-0472">Membrane</keyword>
<protein>
    <submittedName>
        <fullName evidence="7">Phage holin family protein</fullName>
    </submittedName>
</protein>
<evidence type="ECO:0000256" key="2">
    <source>
        <dbReference type="ARBA" id="ARBA00022692"/>
    </source>
</evidence>
<dbReference type="InterPro" id="IPR006480">
    <property type="entry name" value="Phage_holin_4_1"/>
</dbReference>
<evidence type="ECO:0000256" key="5">
    <source>
        <dbReference type="SAM" id="MobiDB-lite"/>
    </source>
</evidence>
<keyword evidence="2 6" id="KW-0812">Transmembrane</keyword>
<evidence type="ECO:0000256" key="1">
    <source>
        <dbReference type="ARBA" id="ARBA00004141"/>
    </source>
</evidence>
<evidence type="ECO:0000256" key="3">
    <source>
        <dbReference type="ARBA" id="ARBA00022989"/>
    </source>
</evidence>
<dbReference type="Proteomes" id="UP001275049">
    <property type="component" value="Unassembled WGS sequence"/>
</dbReference>
<evidence type="ECO:0000313" key="7">
    <source>
        <dbReference type="EMBL" id="MDY5133446.1"/>
    </source>
</evidence>
<feature type="region of interest" description="Disordered" evidence="5">
    <location>
        <begin position="133"/>
        <end position="189"/>
    </location>
</feature>
<dbReference type="Pfam" id="PF05105">
    <property type="entry name" value="Phage_holin_4_1"/>
    <property type="match status" value="1"/>
</dbReference>
<feature type="transmembrane region" description="Helical" evidence="6">
    <location>
        <begin position="7"/>
        <end position="25"/>
    </location>
</feature>
<organism evidence="7 8">
    <name type="scientific">Actinotignum urinale</name>
    <dbReference type="NCBI Taxonomy" id="190146"/>
    <lineage>
        <taxon>Bacteria</taxon>
        <taxon>Bacillati</taxon>
        <taxon>Actinomycetota</taxon>
        <taxon>Actinomycetes</taxon>
        <taxon>Actinomycetales</taxon>
        <taxon>Actinomycetaceae</taxon>
        <taxon>Actinotignum</taxon>
    </lineage>
</organism>
<evidence type="ECO:0000256" key="6">
    <source>
        <dbReference type="SAM" id="Phobius"/>
    </source>
</evidence>
<sequence length="189" mass="20158">MSIKSIWVTIQGVITAMGAWLGAFLGGTDSLLYAIVAFTVIDYLTGVLAAINAHKLSSSVGFRGIARKILIFTLIGLAHLLDVHVLGTPGVLRTATIFFYLSNEGISVLENAGLLGLPIPGGLRQALDVIKQRGETQPEEKTTGVADSKSTDPAGSATRVNYPVPTPRTDTTKPNYQPRRAESDELEHS</sequence>
<keyword evidence="3 6" id="KW-1133">Transmembrane helix</keyword>
<feature type="compositionally biased region" description="Basic and acidic residues" evidence="5">
    <location>
        <begin position="179"/>
        <end position="189"/>
    </location>
</feature>
<feature type="transmembrane region" description="Helical" evidence="6">
    <location>
        <begin position="31"/>
        <end position="53"/>
    </location>
</feature>
<gene>
    <name evidence="7" type="ORF">R6G86_06810</name>
</gene>
<feature type="compositionally biased region" description="Basic and acidic residues" evidence="5">
    <location>
        <begin position="133"/>
        <end position="142"/>
    </location>
</feature>
<comment type="subcellular location">
    <subcellularLocation>
        <location evidence="1">Membrane</location>
        <topology evidence="1">Multi-pass membrane protein</topology>
    </subcellularLocation>
</comment>
<dbReference type="NCBIfam" id="TIGR01593">
    <property type="entry name" value="holin_tox_secr"/>
    <property type="match status" value="1"/>
</dbReference>
<name>A0ABU5G7Y4_9ACTO</name>
<evidence type="ECO:0000313" key="8">
    <source>
        <dbReference type="Proteomes" id="UP001275049"/>
    </source>
</evidence>
<accession>A0ABU5G7Y4</accession>
<proteinExistence type="predicted"/>
<comment type="caution">
    <text evidence="7">The sequence shown here is derived from an EMBL/GenBank/DDBJ whole genome shotgun (WGS) entry which is preliminary data.</text>
</comment>
<keyword evidence="8" id="KW-1185">Reference proteome</keyword>
<feature type="transmembrane region" description="Helical" evidence="6">
    <location>
        <begin position="65"/>
        <end position="87"/>
    </location>
</feature>
<reference evidence="7 8" key="1">
    <citation type="submission" date="2023-10" db="EMBL/GenBank/DDBJ databases">
        <title>Whole Genome based description of the genera Actinobaculum and Actinotignum reveals a complex phylogenetic relationship within the species included in the genus Actinotignum.</title>
        <authorList>
            <person name="Jensen C.S."/>
            <person name="Dargis R."/>
            <person name="Kemp M."/>
            <person name="Christensen J.J."/>
        </authorList>
    </citation>
    <scope>NUCLEOTIDE SEQUENCE [LARGE SCALE GENOMIC DNA]</scope>
    <source>
        <strain evidence="7 8">SLA_B974</strain>
    </source>
</reference>
<dbReference type="EMBL" id="JAWNGA010000011">
    <property type="protein sequence ID" value="MDY5133446.1"/>
    <property type="molecule type" value="Genomic_DNA"/>
</dbReference>
<evidence type="ECO:0000256" key="4">
    <source>
        <dbReference type="ARBA" id="ARBA00023136"/>
    </source>
</evidence>